<organism evidence="7 8">
    <name type="scientific">Magallana gigas</name>
    <name type="common">Pacific oyster</name>
    <name type="synonym">Crassostrea gigas</name>
    <dbReference type="NCBI Taxonomy" id="29159"/>
    <lineage>
        <taxon>Eukaryota</taxon>
        <taxon>Metazoa</taxon>
        <taxon>Spiralia</taxon>
        <taxon>Lophotrochozoa</taxon>
        <taxon>Mollusca</taxon>
        <taxon>Bivalvia</taxon>
        <taxon>Autobranchia</taxon>
        <taxon>Pteriomorphia</taxon>
        <taxon>Ostreida</taxon>
        <taxon>Ostreoidea</taxon>
        <taxon>Ostreidae</taxon>
        <taxon>Magallana</taxon>
    </lineage>
</organism>
<feature type="chain" id="PRO_5042430717" description="C1q domain-containing protein" evidence="5">
    <location>
        <begin position="17"/>
        <end position="231"/>
    </location>
</feature>
<dbReference type="EnsemblMetazoa" id="G11530.1">
    <property type="protein sequence ID" value="G11530.1:cds"/>
    <property type="gene ID" value="G11530"/>
</dbReference>
<accession>A0A8W8HYA6</accession>
<keyword evidence="3 5" id="KW-0732">Signal</keyword>
<evidence type="ECO:0000256" key="3">
    <source>
        <dbReference type="ARBA" id="ARBA00022729"/>
    </source>
</evidence>
<dbReference type="PANTHER" id="PTHR22923">
    <property type="entry name" value="CEREBELLIN-RELATED"/>
    <property type="match status" value="1"/>
</dbReference>
<feature type="signal peptide" evidence="5">
    <location>
        <begin position="1"/>
        <end position="16"/>
    </location>
</feature>
<evidence type="ECO:0000256" key="1">
    <source>
        <dbReference type="ARBA" id="ARBA00004613"/>
    </source>
</evidence>
<dbReference type="EnsemblMetazoa" id="G11530.3">
    <property type="protein sequence ID" value="G11530.3:cds"/>
    <property type="gene ID" value="G11530"/>
</dbReference>
<dbReference type="PANTHER" id="PTHR22923:SF64">
    <property type="entry name" value="C1Q-RELATED FACTOR"/>
    <property type="match status" value="1"/>
</dbReference>
<evidence type="ECO:0000313" key="7">
    <source>
        <dbReference type="EnsemblMetazoa" id="G11530.2:cds"/>
    </source>
</evidence>
<feature type="region of interest" description="Disordered" evidence="4">
    <location>
        <begin position="64"/>
        <end position="84"/>
    </location>
</feature>
<evidence type="ECO:0000256" key="2">
    <source>
        <dbReference type="ARBA" id="ARBA00022525"/>
    </source>
</evidence>
<dbReference type="OrthoDB" id="6126406at2759"/>
<dbReference type="SMART" id="SM00110">
    <property type="entry name" value="C1Q"/>
    <property type="match status" value="1"/>
</dbReference>
<dbReference type="InterPro" id="IPR001073">
    <property type="entry name" value="C1q_dom"/>
</dbReference>
<reference evidence="7" key="1">
    <citation type="submission" date="2022-08" db="UniProtKB">
        <authorList>
            <consortium name="EnsemblMetazoa"/>
        </authorList>
    </citation>
    <scope>IDENTIFICATION</scope>
    <source>
        <strain evidence="7">05x7-T-G4-1.051#20</strain>
    </source>
</reference>
<comment type="subcellular location">
    <subcellularLocation>
        <location evidence="1">Secreted</location>
    </subcellularLocation>
</comment>
<evidence type="ECO:0000256" key="5">
    <source>
        <dbReference type="SAM" id="SignalP"/>
    </source>
</evidence>
<dbReference type="EnsemblMetazoa" id="G11530.2">
    <property type="protein sequence ID" value="G11530.2:cds"/>
    <property type="gene ID" value="G11530"/>
</dbReference>
<evidence type="ECO:0000256" key="4">
    <source>
        <dbReference type="SAM" id="MobiDB-lite"/>
    </source>
</evidence>
<keyword evidence="2" id="KW-0964">Secreted</keyword>
<dbReference type="GO" id="GO:0005576">
    <property type="term" value="C:extracellular region"/>
    <property type="evidence" value="ECO:0007669"/>
    <property type="project" value="UniProtKB-SubCell"/>
</dbReference>
<keyword evidence="8" id="KW-1185">Reference proteome</keyword>
<dbReference type="AlphaFoldDB" id="A0A8W8HYA6"/>
<evidence type="ECO:0000259" key="6">
    <source>
        <dbReference type="PROSITE" id="PS50871"/>
    </source>
</evidence>
<dbReference type="Pfam" id="PF00386">
    <property type="entry name" value="C1q"/>
    <property type="match status" value="1"/>
</dbReference>
<dbReference type="PROSITE" id="PS50871">
    <property type="entry name" value="C1Q"/>
    <property type="match status" value="1"/>
</dbReference>
<dbReference type="PRINTS" id="PR00007">
    <property type="entry name" value="COMPLEMNTC1Q"/>
</dbReference>
<dbReference type="Proteomes" id="UP000005408">
    <property type="component" value="Unassembled WGS sequence"/>
</dbReference>
<dbReference type="SUPFAM" id="SSF49842">
    <property type="entry name" value="TNF-like"/>
    <property type="match status" value="1"/>
</dbReference>
<dbReference type="OMA" id="KGERIMF"/>
<protein>
    <recommendedName>
        <fullName evidence="6">C1q domain-containing protein</fullName>
    </recommendedName>
</protein>
<dbReference type="Gene3D" id="2.60.120.40">
    <property type="match status" value="1"/>
</dbReference>
<sequence length="231" mass="25418">MVVLLCLLLCFGPVLSFLIPESCDTMDCKLDHVMHIVFKQQGILDQQSRQIVALEKQLSTMSCTKDNTGQNQTESGTTTKGVHNTQSLLSGPQTTIPSFYAVKSRDQRDLAKGERIMFETAITNAFKAYDIYSGVFKVPLKGAYAFTWTIAMNNIDNHACFSLFVNDVVVGQTYLWNNGSDAVSTGFSVVEVNSGDDVYMSLCNVSQPLGEIISDIYRKTSFAGWCIACVG</sequence>
<dbReference type="InterPro" id="IPR050822">
    <property type="entry name" value="Cerebellin_Synaptic_Org"/>
</dbReference>
<evidence type="ECO:0000313" key="8">
    <source>
        <dbReference type="Proteomes" id="UP000005408"/>
    </source>
</evidence>
<name>A0A8W8HYA6_MAGGI</name>
<feature type="domain" description="C1q" evidence="6">
    <location>
        <begin position="92"/>
        <end position="231"/>
    </location>
</feature>
<dbReference type="InterPro" id="IPR008983">
    <property type="entry name" value="Tumour_necrosis_fac-like_dom"/>
</dbReference>
<proteinExistence type="predicted"/>